<organism evidence="8 10">
    <name type="scientific">Cercospora beticola</name>
    <name type="common">Sugarbeet leaf spot fungus</name>
    <dbReference type="NCBI Taxonomy" id="122368"/>
    <lineage>
        <taxon>Eukaryota</taxon>
        <taxon>Fungi</taxon>
        <taxon>Dikarya</taxon>
        <taxon>Ascomycota</taxon>
        <taxon>Pezizomycotina</taxon>
        <taxon>Dothideomycetes</taxon>
        <taxon>Dothideomycetidae</taxon>
        <taxon>Mycosphaerellales</taxon>
        <taxon>Mycosphaerellaceae</taxon>
        <taxon>Cercospora</taxon>
    </lineage>
</organism>
<dbReference type="InterPro" id="IPR016161">
    <property type="entry name" value="Ald_DH/histidinol_DH"/>
</dbReference>
<feature type="domain" description="Aldehyde dehydrogenase" evidence="7">
    <location>
        <begin position="26"/>
        <end position="487"/>
    </location>
</feature>
<dbReference type="Proteomes" id="UP000230605">
    <property type="component" value="Chromosome 5"/>
</dbReference>
<proteinExistence type="inferred from homology"/>
<evidence type="ECO:0000313" key="8">
    <source>
        <dbReference type="EMBL" id="PIA88453.1"/>
    </source>
</evidence>
<gene>
    <name evidence="8" type="ORF">CB0940_07665</name>
    <name evidence="9" type="ORF">RHO25_008271</name>
</gene>
<evidence type="ECO:0000256" key="4">
    <source>
        <dbReference type="ARBA" id="ARBA00049194"/>
    </source>
</evidence>
<dbReference type="EMBL" id="CP134188">
    <property type="protein sequence ID" value="WPB03631.1"/>
    <property type="molecule type" value="Genomic_DNA"/>
</dbReference>
<dbReference type="InterPro" id="IPR015590">
    <property type="entry name" value="Aldehyde_DH_dom"/>
</dbReference>
<evidence type="ECO:0000256" key="3">
    <source>
        <dbReference type="ARBA" id="ARBA00024226"/>
    </source>
</evidence>
<dbReference type="AlphaFoldDB" id="A0A2G5H825"/>
<keyword evidence="2 6" id="KW-0560">Oxidoreductase</keyword>
<dbReference type="EMBL" id="LKMD01000108">
    <property type="protein sequence ID" value="PIA88453.1"/>
    <property type="molecule type" value="Genomic_DNA"/>
</dbReference>
<dbReference type="PANTHER" id="PTHR11699">
    <property type="entry name" value="ALDEHYDE DEHYDROGENASE-RELATED"/>
    <property type="match status" value="1"/>
</dbReference>
<dbReference type="SUPFAM" id="SSF53720">
    <property type="entry name" value="ALDH-like"/>
    <property type="match status" value="1"/>
</dbReference>
<dbReference type="Pfam" id="PF00171">
    <property type="entry name" value="Aldedh"/>
    <property type="match status" value="1"/>
</dbReference>
<comment type="catalytic activity">
    <reaction evidence="4">
        <text>an aldehyde + NAD(+) + H2O = a carboxylate + NADH + 2 H(+)</text>
        <dbReference type="Rhea" id="RHEA:16185"/>
        <dbReference type="ChEBI" id="CHEBI:15377"/>
        <dbReference type="ChEBI" id="CHEBI:15378"/>
        <dbReference type="ChEBI" id="CHEBI:17478"/>
        <dbReference type="ChEBI" id="CHEBI:29067"/>
        <dbReference type="ChEBI" id="CHEBI:57540"/>
        <dbReference type="ChEBI" id="CHEBI:57945"/>
        <dbReference type="EC" id="1.2.1.3"/>
    </reaction>
</comment>
<dbReference type="Proteomes" id="UP001302367">
    <property type="component" value="Chromosome 5"/>
</dbReference>
<dbReference type="InterPro" id="IPR016163">
    <property type="entry name" value="Ald_DH_C"/>
</dbReference>
<sequence length="493" mass="53181">MSSATINLPNGSAYEQPIGLFINNEFVQGTGEEFEVVDPACDKPILSVRGASLKDVDTAVEAAREAFDSGPWSDLTPKERSTILFKLASILDRERNLLAAIDAYDLGKPYEAALAGDLDETVNVFEYYAGWADKIDGKQIDTSAEKLCYTIQEPLGVCAQIIPWNFPVMMLAWKVAPALACGNVVVLKPAEQTPLSAMYFGNLVKEAGIPKGVVNIIPGLGSVTGKTLAEHERVDKIAFTGSTATGKSIMRSAAANLKNVTLECGGKSPLIVFEDAEMENAVQWAHTGIMDNSGQVCTSTSRIYVHESRYEEFTKAFVQHTERNAKVGAPFEAGVNHGPQVSRAQFDKVLNYLEQGKQEGARAVTGGAKIDRDGYFVQPTVFVDASEDSTIIREEIFGPVVTISKFKDDADAVAKANNTSYGLAAALFTEKISRAHKVARKLRAGMVWINSSGDSHYGIPFGGFKSSGIGRELGSYALDAYTQTKAVHVNLAI</sequence>
<dbReference type="FunFam" id="3.40.605.10:FF:000001">
    <property type="entry name" value="Aldehyde dehydrogenase 1"/>
    <property type="match status" value="1"/>
</dbReference>
<evidence type="ECO:0000313" key="10">
    <source>
        <dbReference type="Proteomes" id="UP000230605"/>
    </source>
</evidence>
<evidence type="ECO:0000313" key="11">
    <source>
        <dbReference type="Proteomes" id="UP001302367"/>
    </source>
</evidence>
<feature type="active site" evidence="5">
    <location>
        <position position="263"/>
    </location>
</feature>
<evidence type="ECO:0000256" key="2">
    <source>
        <dbReference type="ARBA" id="ARBA00023002"/>
    </source>
</evidence>
<dbReference type="GO" id="GO:0004029">
    <property type="term" value="F:aldehyde dehydrogenase (NAD+) activity"/>
    <property type="evidence" value="ECO:0007669"/>
    <property type="project" value="UniProtKB-EC"/>
</dbReference>
<name>A0A2G5H825_CERBT</name>
<dbReference type="FunFam" id="3.40.605.10:FF:000026">
    <property type="entry name" value="Aldehyde dehydrogenase, putative"/>
    <property type="match status" value="1"/>
</dbReference>
<evidence type="ECO:0000256" key="5">
    <source>
        <dbReference type="PROSITE-ProRule" id="PRU10007"/>
    </source>
</evidence>
<evidence type="ECO:0000256" key="6">
    <source>
        <dbReference type="RuleBase" id="RU003345"/>
    </source>
</evidence>
<keyword evidence="11" id="KW-1185">Reference proteome</keyword>
<protein>
    <recommendedName>
        <fullName evidence="3">aldehyde dehydrogenase (NAD(+))</fullName>
        <ecNumber evidence="3">1.2.1.3</ecNumber>
    </recommendedName>
</protein>
<dbReference type="FunFam" id="3.40.309.10:FF:000012">
    <property type="entry name" value="Betaine aldehyde dehydrogenase"/>
    <property type="match status" value="1"/>
</dbReference>
<dbReference type="InterPro" id="IPR029510">
    <property type="entry name" value="Ald_DH_CS_GLU"/>
</dbReference>
<dbReference type="PROSITE" id="PS00687">
    <property type="entry name" value="ALDEHYDE_DEHYDR_GLU"/>
    <property type="match status" value="1"/>
</dbReference>
<reference evidence="9 11" key="2">
    <citation type="submission" date="2023-09" db="EMBL/GenBank/DDBJ databases">
        <title>Complete-Gapless Cercospora beticola genome.</title>
        <authorList>
            <person name="Wyatt N.A."/>
            <person name="Spanner R.E."/>
            <person name="Bolton M.D."/>
        </authorList>
    </citation>
    <scope>NUCLEOTIDE SEQUENCE [LARGE SCALE GENOMIC DNA]</scope>
    <source>
        <strain evidence="9">Cb09-40</strain>
    </source>
</reference>
<dbReference type="Gene3D" id="3.40.605.10">
    <property type="entry name" value="Aldehyde Dehydrogenase, Chain A, domain 1"/>
    <property type="match status" value="1"/>
</dbReference>
<evidence type="ECO:0000259" key="7">
    <source>
        <dbReference type="Pfam" id="PF00171"/>
    </source>
</evidence>
<comment type="similarity">
    <text evidence="1 6">Belongs to the aldehyde dehydrogenase family.</text>
</comment>
<dbReference type="EC" id="1.2.1.3" evidence="3"/>
<dbReference type="GO" id="GO:0046394">
    <property type="term" value="P:carboxylic acid biosynthetic process"/>
    <property type="evidence" value="ECO:0007669"/>
    <property type="project" value="UniProtKB-ARBA"/>
</dbReference>
<dbReference type="InterPro" id="IPR016162">
    <property type="entry name" value="Ald_DH_N"/>
</dbReference>
<dbReference type="OrthoDB" id="310895at2759"/>
<reference evidence="8 10" key="1">
    <citation type="submission" date="2015-10" db="EMBL/GenBank/DDBJ databases">
        <title>The cercosporin biosynthetic gene cluster was horizontally transferred to several fungal lineages and shown to be expanded in Cercospora beticola based on microsynteny with recipient genomes.</title>
        <authorList>
            <person name="De Jonge R."/>
            <person name="Ebert M.K."/>
            <person name="Suttle J.C."/>
            <person name="Jurick Ii W.M."/>
            <person name="Secor G.A."/>
            <person name="Thomma B.P."/>
            <person name="Van De Peer Y."/>
            <person name="Bolton M.D."/>
        </authorList>
    </citation>
    <scope>NUCLEOTIDE SEQUENCE [LARGE SCALE GENOMIC DNA]</scope>
    <source>
        <strain evidence="8 10">09-40</strain>
    </source>
</reference>
<evidence type="ECO:0000313" key="9">
    <source>
        <dbReference type="EMBL" id="WPB03631.1"/>
    </source>
</evidence>
<evidence type="ECO:0000256" key="1">
    <source>
        <dbReference type="ARBA" id="ARBA00009986"/>
    </source>
</evidence>
<accession>A0A2G5H825</accession>
<dbReference type="Gene3D" id="3.40.309.10">
    <property type="entry name" value="Aldehyde Dehydrogenase, Chain A, domain 2"/>
    <property type="match status" value="1"/>
</dbReference>